<evidence type="ECO:0000313" key="4">
    <source>
        <dbReference type="EMBL" id="GAA5162233.1"/>
    </source>
</evidence>
<dbReference type="InterPro" id="IPR046342">
    <property type="entry name" value="CBS_dom_sf"/>
</dbReference>
<accession>A0ABP9QI67</accession>
<proteinExistence type="predicted"/>
<keyword evidence="5" id="KW-1185">Reference proteome</keyword>
<dbReference type="SUPFAM" id="SSF54631">
    <property type="entry name" value="CBS-domain pair"/>
    <property type="match status" value="1"/>
</dbReference>
<evidence type="ECO:0000259" key="3">
    <source>
        <dbReference type="PROSITE" id="PS51371"/>
    </source>
</evidence>
<dbReference type="Proteomes" id="UP001428817">
    <property type="component" value="Unassembled WGS sequence"/>
</dbReference>
<comment type="caution">
    <text evidence="4">The sequence shown here is derived from an EMBL/GenBank/DDBJ whole genome shotgun (WGS) entry which is preliminary data.</text>
</comment>
<feature type="domain" description="CBS" evidence="3">
    <location>
        <begin position="7"/>
        <end position="65"/>
    </location>
</feature>
<dbReference type="InterPro" id="IPR000644">
    <property type="entry name" value="CBS_dom"/>
</dbReference>
<protein>
    <recommendedName>
        <fullName evidence="3">CBS domain-containing protein</fullName>
    </recommendedName>
</protein>
<evidence type="ECO:0000256" key="1">
    <source>
        <dbReference type="ARBA" id="ARBA00023122"/>
    </source>
</evidence>
<evidence type="ECO:0000313" key="5">
    <source>
        <dbReference type="Proteomes" id="UP001428817"/>
    </source>
</evidence>
<reference evidence="5" key="1">
    <citation type="journal article" date="2019" name="Int. J. Syst. Evol. Microbiol.">
        <title>The Global Catalogue of Microorganisms (GCM) 10K type strain sequencing project: providing services to taxonomists for standard genome sequencing and annotation.</title>
        <authorList>
            <consortium name="The Broad Institute Genomics Platform"/>
            <consortium name="The Broad Institute Genome Sequencing Center for Infectious Disease"/>
            <person name="Wu L."/>
            <person name="Ma J."/>
        </authorList>
    </citation>
    <scope>NUCLEOTIDE SEQUENCE [LARGE SCALE GENOMIC DNA]</scope>
    <source>
        <strain evidence="5">JCM 18303</strain>
    </source>
</reference>
<organism evidence="4 5">
    <name type="scientific">Pseudonocardia eucalypti</name>
    <dbReference type="NCBI Taxonomy" id="648755"/>
    <lineage>
        <taxon>Bacteria</taxon>
        <taxon>Bacillati</taxon>
        <taxon>Actinomycetota</taxon>
        <taxon>Actinomycetes</taxon>
        <taxon>Pseudonocardiales</taxon>
        <taxon>Pseudonocardiaceae</taxon>
        <taxon>Pseudonocardia</taxon>
    </lineage>
</organism>
<dbReference type="SMART" id="SM00116">
    <property type="entry name" value="CBS"/>
    <property type="match status" value="2"/>
</dbReference>
<dbReference type="RefSeq" id="WP_185065940.1">
    <property type="nucleotide sequence ID" value="NZ_BAABJP010000026.1"/>
</dbReference>
<feature type="domain" description="CBS" evidence="3">
    <location>
        <begin position="77"/>
        <end position="134"/>
    </location>
</feature>
<dbReference type="PANTHER" id="PTHR43080:SF2">
    <property type="entry name" value="CBS DOMAIN-CONTAINING PROTEIN"/>
    <property type="match status" value="1"/>
</dbReference>
<dbReference type="PANTHER" id="PTHR43080">
    <property type="entry name" value="CBS DOMAIN-CONTAINING PROTEIN CBSX3, MITOCHONDRIAL"/>
    <property type="match status" value="1"/>
</dbReference>
<dbReference type="PROSITE" id="PS51371">
    <property type="entry name" value="CBS"/>
    <property type="match status" value="2"/>
</dbReference>
<dbReference type="Gene3D" id="3.10.580.10">
    <property type="entry name" value="CBS-domain"/>
    <property type="match status" value="1"/>
</dbReference>
<dbReference type="InterPro" id="IPR051257">
    <property type="entry name" value="Diverse_CBS-Domain"/>
</dbReference>
<name>A0ABP9QI67_9PSEU</name>
<dbReference type="EMBL" id="BAABJP010000026">
    <property type="protein sequence ID" value="GAA5162233.1"/>
    <property type="molecule type" value="Genomic_DNA"/>
</dbReference>
<evidence type="ECO:0000256" key="2">
    <source>
        <dbReference type="PROSITE-ProRule" id="PRU00703"/>
    </source>
</evidence>
<sequence>MKARDVMSSPVITVRSDTPVPAAAALLVSHGFTAAPVVDRHGELVGIVTEADLVRGRVTPEGWPAAYGAEASVATAMTLAPICFRPEDDVAAVVELMLDLGVRSVPIVDDGRLVGIVSRRDVLRTVARRGLDPEAWRPGSGRAVT</sequence>
<gene>
    <name evidence="4" type="ORF">GCM10023321_47520</name>
</gene>
<keyword evidence="1 2" id="KW-0129">CBS domain</keyword>
<dbReference type="Pfam" id="PF00571">
    <property type="entry name" value="CBS"/>
    <property type="match status" value="2"/>
</dbReference>